<feature type="coiled-coil region" evidence="1">
    <location>
        <begin position="287"/>
        <end position="375"/>
    </location>
</feature>
<evidence type="ECO:0000259" key="3">
    <source>
        <dbReference type="SMART" id="SM00974"/>
    </source>
</evidence>
<keyword evidence="1" id="KW-0175">Coiled coil</keyword>
<dbReference type="AlphaFoldDB" id="A6VNP0"/>
<name>A6VNP0_ACTSZ</name>
<gene>
    <name evidence="4" type="ordered locus">Asuc_1226</name>
</gene>
<keyword evidence="5" id="KW-1185">Reference proteome</keyword>
<dbReference type="Gene3D" id="1.10.287.1490">
    <property type="match status" value="1"/>
</dbReference>
<dbReference type="InterPro" id="IPR025280">
    <property type="entry name" value="SNIPE"/>
</dbReference>
<keyword evidence="2" id="KW-0812">Transmembrane</keyword>
<keyword evidence="2" id="KW-1133">Transmembrane helix</keyword>
<evidence type="ECO:0000313" key="5">
    <source>
        <dbReference type="Proteomes" id="UP000001114"/>
    </source>
</evidence>
<reference evidence="5" key="1">
    <citation type="journal article" date="2010" name="BMC Genomics">
        <title>A genomic perspective on the potential of Actinobacillus succinogenes for industrial succinate production.</title>
        <authorList>
            <person name="McKinlay J.B."/>
            <person name="Laivenieks M."/>
            <person name="Schindler B.D."/>
            <person name="McKinlay A.A."/>
            <person name="Siddaramappa S."/>
            <person name="Challacombe J.F."/>
            <person name="Lowry S.R."/>
            <person name="Clum A."/>
            <person name="Lapidus A.L."/>
            <person name="Burkhart K.B."/>
            <person name="Harkins V."/>
            <person name="Vieille C."/>
        </authorList>
    </citation>
    <scope>NUCLEOTIDE SEQUENCE [LARGE SCALE GENOMIC DNA]</scope>
    <source>
        <strain evidence="5">ATCC 55618 / DSM 22257 / CCUG 43843 / 130Z</strain>
    </source>
</reference>
<feature type="coiled-coil region" evidence="1">
    <location>
        <begin position="36"/>
        <end position="143"/>
    </location>
</feature>
<dbReference type="eggNOG" id="COG1196">
    <property type="taxonomic scope" value="Bacteria"/>
</dbReference>
<dbReference type="Pfam" id="PF13250">
    <property type="entry name" value="SNIPE"/>
    <property type="match status" value="1"/>
</dbReference>
<dbReference type="InterPro" id="IPR018306">
    <property type="entry name" value="Phage_T5_Orf172_DNA-bd"/>
</dbReference>
<dbReference type="EMBL" id="CP000746">
    <property type="protein sequence ID" value="ABR74587.1"/>
    <property type="molecule type" value="Genomic_DNA"/>
</dbReference>
<evidence type="ECO:0000313" key="4">
    <source>
        <dbReference type="EMBL" id="ABR74587.1"/>
    </source>
</evidence>
<dbReference type="SMART" id="SM00974">
    <property type="entry name" value="T5orf172"/>
    <property type="match status" value="1"/>
</dbReference>
<evidence type="ECO:0000256" key="1">
    <source>
        <dbReference type="SAM" id="Coils"/>
    </source>
</evidence>
<proteinExistence type="predicted"/>
<protein>
    <recommendedName>
        <fullName evidence="3">Bacteriophage T5 Orf172 DNA-binding domain-containing protein</fullName>
    </recommendedName>
</protein>
<keyword evidence="2" id="KW-0472">Membrane</keyword>
<sequence length="503" mass="58973">MVGIMELLVGFFIILSSFILLVIGVYIYFKRKLGEYKSYKEAIVETKKALEESQEELDKVNDSVSKAKEQLSSIEEKMNLINDEYDEIYSETEELRTLKSNADSLIKTVSDKEKEKVNLSTTLSDLYEKRDSLEERIYKLQSKIDLYSTLEEFSDSGHFELPDYLYQTSERFAEEIKRVREEQKALIQAKDAIYFPETALGAVIGTQSDSRRALEGQVKLMLLAFNEDCDLLISKVRLGYYPKTLERIKSLADSLEKLSVHFQCRFNIKYIELKLEECTLQYQYKLKKQEEDEEQRLIREQMREEQKARREYEKAIADAEKEEKMYNALLEKAKLELQSASAEKMAAVKAQIELLEQQLAEAQNKEERARSLAEQTRRGYIYVISNIGSFGENIYKIGLTRRLDPMERVRELGDASVPFFFDVHAFIYSEDAPALERELHYRFNDRRVNAVNYRREFFNVKLEDIRQVIIDITGSDVDFHMTALAEEYYETQRIRGTYKSIIE</sequence>
<accession>A6VNP0</accession>
<dbReference type="Pfam" id="PF13455">
    <property type="entry name" value="MUG113"/>
    <property type="match status" value="1"/>
</dbReference>
<dbReference type="STRING" id="339671.Asuc_1226"/>
<feature type="domain" description="Bacteriophage T5 Orf172 DNA-binding" evidence="3">
    <location>
        <begin position="389"/>
        <end position="472"/>
    </location>
</feature>
<dbReference type="Proteomes" id="UP000001114">
    <property type="component" value="Chromosome"/>
</dbReference>
<feature type="transmembrane region" description="Helical" evidence="2">
    <location>
        <begin position="7"/>
        <end position="29"/>
    </location>
</feature>
<dbReference type="SUPFAM" id="SSF58104">
    <property type="entry name" value="Methyl-accepting chemotaxis protein (MCP) signaling domain"/>
    <property type="match status" value="1"/>
</dbReference>
<organism evidence="4 5">
    <name type="scientific">Actinobacillus succinogenes (strain ATCC 55618 / DSM 22257 / CCUG 43843 / 130Z)</name>
    <dbReference type="NCBI Taxonomy" id="339671"/>
    <lineage>
        <taxon>Bacteria</taxon>
        <taxon>Pseudomonadati</taxon>
        <taxon>Pseudomonadota</taxon>
        <taxon>Gammaproteobacteria</taxon>
        <taxon>Pasteurellales</taxon>
        <taxon>Pasteurellaceae</taxon>
        <taxon>Actinobacillus</taxon>
    </lineage>
</organism>
<evidence type="ECO:0000256" key="2">
    <source>
        <dbReference type="SAM" id="Phobius"/>
    </source>
</evidence>
<dbReference type="KEGG" id="asu:Asuc_1226"/>
<dbReference type="HOGENOM" id="CLU_024787_2_1_6"/>